<dbReference type="AlphaFoldDB" id="G0U9W7"/>
<evidence type="ECO:0000313" key="1">
    <source>
        <dbReference type="EMBL" id="CCC52598.1"/>
    </source>
</evidence>
<dbReference type="EMBL" id="HE573027">
    <property type="protein sequence ID" value="CCC52598.1"/>
    <property type="molecule type" value="Genomic_DNA"/>
</dbReference>
<dbReference type="VEuPathDB" id="TriTrypDB:TvY486_1100830"/>
<name>G0U9W7_TRYVY</name>
<accession>G0U9W7</accession>
<proteinExistence type="predicted"/>
<reference evidence="1" key="1">
    <citation type="journal article" date="2012" name="Proc. Natl. Acad. Sci. U.S.A.">
        <title>Antigenic diversity is generated by distinct evolutionary mechanisms in African trypanosome species.</title>
        <authorList>
            <person name="Jackson A.P."/>
            <person name="Berry A."/>
            <person name="Aslett M."/>
            <person name="Allison H.C."/>
            <person name="Burton P."/>
            <person name="Vavrova-Anderson J."/>
            <person name="Brown R."/>
            <person name="Browne H."/>
            <person name="Corton N."/>
            <person name="Hauser H."/>
            <person name="Gamble J."/>
            <person name="Gilderthorp R."/>
            <person name="Marcello L."/>
            <person name="McQuillan J."/>
            <person name="Otto T.D."/>
            <person name="Quail M.A."/>
            <person name="Sanders M.J."/>
            <person name="van Tonder A."/>
            <person name="Ginger M.L."/>
            <person name="Field M.C."/>
            <person name="Barry J.D."/>
            <person name="Hertz-Fowler C."/>
            <person name="Berriman M."/>
        </authorList>
    </citation>
    <scope>NUCLEOTIDE SEQUENCE</scope>
    <source>
        <strain evidence="1">Y486</strain>
    </source>
</reference>
<protein>
    <submittedName>
        <fullName evidence="1">Uncharacterized protein</fullName>
    </submittedName>
</protein>
<gene>
    <name evidence="1" type="ORF">TVY486_1100830</name>
</gene>
<sequence>MDVTDRVYILRESVHYKPAEVPHILMNVVFPASAQGSDTQFTCSEMLHWDEYREQLGTNDGTPKMMQLFHTKYEVPFLGYRFTTPKGKAEGNSVALTPALSGSEKQTYCSEMEHWDAYRRANNIQDGIKFMKELFYDMFTGHEMYVLNTNNKLLTLKSMCIVADRQSYGADSQMLCTEMLHWDDFQVAQGVTPDPKMGEVFGRR</sequence>
<dbReference type="OMA" id="CSEMEHW"/>
<organism evidence="1">
    <name type="scientific">Trypanosoma vivax (strain Y486)</name>
    <dbReference type="NCBI Taxonomy" id="1055687"/>
    <lineage>
        <taxon>Eukaryota</taxon>
        <taxon>Discoba</taxon>
        <taxon>Euglenozoa</taxon>
        <taxon>Kinetoplastea</taxon>
        <taxon>Metakinetoplastina</taxon>
        <taxon>Trypanosomatida</taxon>
        <taxon>Trypanosomatidae</taxon>
        <taxon>Trypanosoma</taxon>
        <taxon>Duttonella</taxon>
    </lineage>
</organism>